<proteinExistence type="predicted"/>
<dbReference type="AlphaFoldDB" id="A0A8S3ZLJ3"/>
<dbReference type="SUPFAM" id="SSF63491">
    <property type="entry name" value="BAG domain"/>
    <property type="match status" value="1"/>
</dbReference>
<dbReference type="SUPFAM" id="SSF51045">
    <property type="entry name" value="WW domain"/>
    <property type="match status" value="1"/>
</dbReference>
<feature type="domain" description="BAG" evidence="4">
    <location>
        <begin position="252"/>
        <end position="329"/>
    </location>
</feature>
<dbReference type="GO" id="GO:0005634">
    <property type="term" value="C:nucleus"/>
    <property type="evidence" value="ECO:0007669"/>
    <property type="project" value="TreeGrafter"/>
</dbReference>
<dbReference type="PROSITE" id="PS01159">
    <property type="entry name" value="WW_DOMAIN_1"/>
    <property type="match status" value="1"/>
</dbReference>
<dbReference type="EMBL" id="CAJHNH020003901">
    <property type="protein sequence ID" value="CAG5130229.1"/>
    <property type="molecule type" value="Genomic_DNA"/>
</dbReference>
<dbReference type="Pfam" id="PF00397">
    <property type="entry name" value="WW"/>
    <property type="match status" value="1"/>
</dbReference>
<feature type="region of interest" description="Disordered" evidence="2">
    <location>
        <begin position="335"/>
        <end position="388"/>
    </location>
</feature>
<dbReference type="Gene3D" id="1.20.58.120">
    <property type="entry name" value="BAG domain"/>
    <property type="match status" value="1"/>
</dbReference>
<gene>
    <name evidence="5" type="ORF">CUNI_LOCUS15787</name>
</gene>
<dbReference type="Gene3D" id="2.20.70.10">
    <property type="match status" value="1"/>
</dbReference>
<dbReference type="PROSITE" id="PS51035">
    <property type="entry name" value="BAG"/>
    <property type="match status" value="1"/>
</dbReference>
<dbReference type="SMART" id="SM00264">
    <property type="entry name" value="BAG"/>
    <property type="match status" value="1"/>
</dbReference>
<dbReference type="OrthoDB" id="333905at2759"/>
<evidence type="ECO:0008006" key="7">
    <source>
        <dbReference type="Google" id="ProtNLM"/>
    </source>
</evidence>
<dbReference type="InterPro" id="IPR036020">
    <property type="entry name" value="WW_dom_sf"/>
</dbReference>
<dbReference type="InterPro" id="IPR039773">
    <property type="entry name" value="BAG_chaperone_regulator"/>
</dbReference>
<dbReference type="CDD" id="cd00201">
    <property type="entry name" value="WW"/>
    <property type="match status" value="1"/>
</dbReference>
<evidence type="ECO:0000256" key="2">
    <source>
        <dbReference type="SAM" id="MobiDB-lite"/>
    </source>
</evidence>
<feature type="compositionally biased region" description="Polar residues" evidence="2">
    <location>
        <begin position="95"/>
        <end position="109"/>
    </location>
</feature>
<feature type="compositionally biased region" description="Polar residues" evidence="2">
    <location>
        <begin position="221"/>
        <end position="232"/>
    </location>
</feature>
<name>A0A8S3ZLJ3_9EUPU</name>
<dbReference type="PANTHER" id="PTHR12329">
    <property type="entry name" value="BCL2-ASSOCIATED ATHANOGENE"/>
    <property type="match status" value="1"/>
</dbReference>
<feature type="compositionally biased region" description="Polar residues" evidence="2">
    <location>
        <begin position="133"/>
        <end position="154"/>
    </location>
</feature>
<feature type="domain" description="WW" evidence="3">
    <location>
        <begin position="7"/>
        <end position="41"/>
    </location>
</feature>
<dbReference type="GO" id="GO:0005829">
    <property type="term" value="C:cytosol"/>
    <property type="evidence" value="ECO:0007669"/>
    <property type="project" value="TreeGrafter"/>
</dbReference>
<evidence type="ECO:0000313" key="6">
    <source>
        <dbReference type="Proteomes" id="UP000678393"/>
    </source>
</evidence>
<dbReference type="GO" id="GO:0000774">
    <property type="term" value="F:adenyl-nucleotide exchange factor activity"/>
    <property type="evidence" value="ECO:0007669"/>
    <property type="project" value="TreeGrafter"/>
</dbReference>
<keyword evidence="6" id="KW-1185">Reference proteome</keyword>
<feature type="compositionally biased region" description="Polar residues" evidence="2">
    <location>
        <begin position="336"/>
        <end position="377"/>
    </location>
</feature>
<dbReference type="PANTHER" id="PTHR12329:SF5">
    <property type="entry name" value="STARVIN, ISOFORM E"/>
    <property type="match status" value="1"/>
</dbReference>
<keyword evidence="1" id="KW-0143">Chaperone</keyword>
<comment type="caution">
    <text evidence="5">The sequence shown here is derived from an EMBL/GenBank/DDBJ whole genome shotgun (WGS) entry which is preliminary data.</text>
</comment>
<sequence>MQFSRGDPLPDGWEMRYDRNSGWPFFVDHHNRNTTWNDPRIMGHYRNPDAGYDFHSPKRVVEIPVRYAQEPESHQEEEGFRRQPSAQDRADFFQTAQPTSRARGSQHSRPPSAPRKCGNVWEIPVQFVGHNKAATQHSEPQSSPRDSQSPVPSSQHKDKPQGPISIPIVHETNKPAPPHETSHPAKAVTNQGTKKHKKTNQGTKKHENPPAASPKPDVPTPQDSSKSESAPPTSEHKEPEQTQPAPSLEGKAFEIINGVMKEVKELEERVNSFKGVKADKEYRYLEEMLTRSLIKLDSVEPGSNDSVRQARRQAVRYIEAAVNLLELKAVSHESETLQASSSGQNQDSTDMSSNRNNVSNDEQSASMNPDVSTGQEKCSTDDRKRCGDECGLTRARCANE</sequence>
<dbReference type="GO" id="GO:0050821">
    <property type="term" value="P:protein stabilization"/>
    <property type="evidence" value="ECO:0007669"/>
    <property type="project" value="TreeGrafter"/>
</dbReference>
<dbReference type="InterPro" id="IPR001202">
    <property type="entry name" value="WW_dom"/>
</dbReference>
<feature type="compositionally biased region" description="Basic and acidic residues" evidence="2">
    <location>
        <begin position="378"/>
        <end position="388"/>
    </location>
</feature>
<evidence type="ECO:0000259" key="3">
    <source>
        <dbReference type="PROSITE" id="PS50020"/>
    </source>
</evidence>
<dbReference type="InterPro" id="IPR003103">
    <property type="entry name" value="BAG_domain"/>
</dbReference>
<protein>
    <recommendedName>
        <fullName evidence="7">BAG family molecular chaperone regulator 3</fullName>
    </recommendedName>
</protein>
<dbReference type="GO" id="GO:0051087">
    <property type="term" value="F:protein-folding chaperone binding"/>
    <property type="evidence" value="ECO:0007669"/>
    <property type="project" value="InterPro"/>
</dbReference>
<reference evidence="5" key="1">
    <citation type="submission" date="2021-04" db="EMBL/GenBank/DDBJ databases">
        <authorList>
            <consortium name="Molecular Ecology Group"/>
        </authorList>
    </citation>
    <scope>NUCLEOTIDE SEQUENCE</scope>
</reference>
<dbReference type="Proteomes" id="UP000678393">
    <property type="component" value="Unassembled WGS sequence"/>
</dbReference>
<dbReference type="InterPro" id="IPR036533">
    <property type="entry name" value="BAG_dom_sf"/>
</dbReference>
<feature type="region of interest" description="Disordered" evidence="2">
    <location>
        <begin position="95"/>
        <end position="118"/>
    </location>
</feature>
<dbReference type="PROSITE" id="PS50020">
    <property type="entry name" value="WW_DOMAIN_2"/>
    <property type="match status" value="1"/>
</dbReference>
<organism evidence="5 6">
    <name type="scientific">Candidula unifasciata</name>
    <dbReference type="NCBI Taxonomy" id="100452"/>
    <lineage>
        <taxon>Eukaryota</taxon>
        <taxon>Metazoa</taxon>
        <taxon>Spiralia</taxon>
        <taxon>Lophotrochozoa</taxon>
        <taxon>Mollusca</taxon>
        <taxon>Gastropoda</taxon>
        <taxon>Heterobranchia</taxon>
        <taxon>Euthyneura</taxon>
        <taxon>Panpulmonata</taxon>
        <taxon>Eupulmonata</taxon>
        <taxon>Stylommatophora</taxon>
        <taxon>Helicina</taxon>
        <taxon>Helicoidea</taxon>
        <taxon>Geomitridae</taxon>
        <taxon>Candidula</taxon>
    </lineage>
</organism>
<evidence type="ECO:0000313" key="5">
    <source>
        <dbReference type="EMBL" id="CAG5130229.1"/>
    </source>
</evidence>
<evidence type="ECO:0000259" key="4">
    <source>
        <dbReference type="PROSITE" id="PS51035"/>
    </source>
</evidence>
<feature type="region of interest" description="Disordered" evidence="2">
    <location>
        <begin position="132"/>
        <end position="251"/>
    </location>
</feature>
<dbReference type="Pfam" id="PF02179">
    <property type="entry name" value="BAG"/>
    <property type="match status" value="1"/>
</dbReference>
<dbReference type="SMART" id="SM00456">
    <property type="entry name" value="WW"/>
    <property type="match status" value="1"/>
</dbReference>
<evidence type="ECO:0000256" key="1">
    <source>
        <dbReference type="ARBA" id="ARBA00023186"/>
    </source>
</evidence>
<dbReference type="GO" id="GO:0016020">
    <property type="term" value="C:membrane"/>
    <property type="evidence" value="ECO:0007669"/>
    <property type="project" value="TreeGrafter"/>
</dbReference>
<accession>A0A8S3ZLJ3</accession>